<dbReference type="EMBL" id="VSSQ01133263">
    <property type="protein sequence ID" value="MPN59362.1"/>
    <property type="molecule type" value="Genomic_DNA"/>
</dbReference>
<reference evidence="2" key="1">
    <citation type="submission" date="2019-08" db="EMBL/GenBank/DDBJ databases">
        <authorList>
            <person name="Kucharzyk K."/>
            <person name="Murdoch R.W."/>
            <person name="Higgins S."/>
            <person name="Loffler F."/>
        </authorList>
    </citation>
    <scope>NUCLEOTIDE SEQUENCE</scope>
</reference>
<sequence>MEHRQHRVEDLLAVLGVLHPGLALQGIGVEIEMGEHRPLGMPGGAGGVLDHRQVLDRGPRHLGVDGAVGQQPAPRQGVLRRGGQRVPGRAQLLHRQP</sequence>
<comment type="caution">
    <text evidence="2">The sequence shown here is derived from an EMBL/GenBank/DDBJ whole genome shotgun (WGS) entry which is preliminary data.</text>
</comment>
<protein>
    <submittedName>
        <fullName evidence="2">Uncharacterized protein</fullName>
    </submittedName>
</protein>
<feature type="region of interest" description="Disordered" evidence="1">
    <location>
        <begin position="62"/>
        <end position="97"/>
    </location>
</feature>
<name>A0A645J8A8_9ZZZZ</name>
<organism evidence="2">
    <name type="scientific">bioreactor metagenome</name>
    <dbReference type="NCBI Taxonomy" id="1076179"/>
    <lineage>
        <taxon>unclassified sequences</taxon>
        <taxon>metagenomes</taxon>
        <taxon>ecological metagenomes</taxon>
    </lineage>
</organism>
<evidence type="ECO:0000313" key="2">
    <source>
        <dbReference type="EMBL" id="MPN59362.1"/>
    </source>
</evidence>
<accession>A0A645J8A8</accession>
<gene>
    <name evidence="2" type="ORF">SDC9_207083</name>
</gene>
<feature type="compositionally biased region" description="Low complexity" evidence="1">
    <location>
        <begin position="74"/>
        <end position="89"/>
    </location>
</feature>
<dbReference type="AlphaFoldDB" id="A0A645J8A8"/>
<proteinExistence type="predicted"/>
<evidence type="ECO:0000256" key="1">
    <source>
        <dbReference type="SAM" id="MobiDB-lite"/>
    </source>
</evidence>